<comment type="caution">
    <text evidence="1">The sequence shown here is derived from an EMBL/GenBank/DDBJ whole genome shotgun (WGS) entry which is preliminary data.</text>
</comment>
<organism evidence="1 2">
    <name type="scientific">Burkholderia contaminans</name>
    <dbReference type="NCBI Taxonomy" id="488447"/>
    <lineage>
        <taxon>Bacteria</taxon>
        <taxon>Pseudomonadati</taxon>
        <taxon>Pseudomonadota</taxon>
        <taxon>Betaproteobacteria</taxon>
        <taxon>Burkholderiales</taxon>
        <taxon>Burkholderiaceae</taxon>
        <taxon>Burkholderia</taxon>
        <taxon>Burkholderia cepacia complex</taxon>
    </lineage>
</organism>
<name>A0A2S5E438_9BURK</name>
<proteinExistence type="predicted"/>
<sequence>MKFEAEGKAGISTPSPAQITKGIRTLRSFGKSSYASLTDSEGNYVQVAGGGVSCLIERFEVNASQRWRAFHDRPSPVRPDGTLLVFRAGSIPMRADEWFLSDQVLEVFLAFLKGTPFPENVQWRPAPGF</sequence>
<reference evidence="1 2" key="1">
    <citation type="submission" date="2018-01" db="EMBL/GenBank/DDBJ databases">
        <title>Successful Treatment of Persistent Burkholderia cepacia Bacteremia with Ceftazidime-Avibactam.</title>
        <authorList>
            <person name="Tamma P."/>
            <person name="Fan Y."/>
            <person name="Bergman Y."/>
            <person name="Sick-Samuels A."/>
            <person name="Hsu A."/>
            <person name="Timp W."/>
            <person name="Simner P."/>
        </authorList>
    </citation>
    <scope>NUCLEOTIDE SEQUENCE [LARGE SCALE GENOMIC DNA]</scope>
    <source>
        <strain evidence="1 2">170816</strain>
    </source>
</reference>
<protein>
    <submittedName>
        <fullName evidence="1">Uncharacterized protein</fullName>
    </submittedName>
</protein>
<gene>
    <name evidence="1" type="ORF">C3743_06675</name>
</gene>
<evidence type="ECO:0000313" key="2">
    <source>
        <dbReference type="Proteomes" id="UP000238655"/>
    </source>
</evidence>
<evidence type="ECO:0000313" key="1">
    <source>
        <dbReference type="EMBL" id="POZ86183.1"/>
    </source>
</evidence>
<accession>A0A2S5E438</accession>
<dbReference type="EMBL" id="PQVP01000001">
    <property type="protein sequence ID" value="POZ86183.1"/>
    <property type="molecule type" value="Genomic_DNA"/>
</dbReference>
<dbReference type="Proteomes" id="UP000238655">
    <property type="component" value="Chromosome 2"/>
</dbReference>
<dbReference type="AlphaFoldDB" id="A0A2S5E438"/>